<protein>
    <submittedName>
        <fullName evidence="1">Uncharacterized protein</fullName>
    </submittedName>
</protein>
<keyword evidence="2" id="KW-1185">Reference proteome</keyword>
<comment type="caution">
    <text evidence="1">The sequence shown here is derived from an EMBL/GenBank/DDBJ whole genome shotgun (WGS) entry which is preliminary data.</text>
</comment>
<dbReference type="Proteomes" id="UP000601027">
    <property type="component" value="Unassembled WGS sequence"/>
</dbReference>
<name>A0ABS1XP33_9ACTN</name>
<sequence>MQLYCRVEVLVTDPAAVIDLAVGDLRAADIDWSTEEDDLETAVEELRGDLATSLAGVVDISQLGEDIPGVEFRGGLCWAEQGPARDPFRPAEG</sequence>
<proteinExistence type="predicted"/>
<evidence type="ECO:0000313" key="1">
    <source>
        <dbReference type="EMBL" id="MBM0230992.1"/>
    </source>
</evidence>
<organism evidence="1 2">
    <name type="scientific">Micromonospora parastrephiae</name>
    <dbReference type="NCBI Taxonomy" id="2806101"/>
    <lineage>
        <taxon>Bacteria</taxon>
        <taxon>Bacillati</taxon>
        <taxon>Actinomycetota</taxon>
        <taxon>Actinomycetes</taxon>
        <taxon>Micromonosporales</taxon>
        <taxon>Micromonosporaceae</taxon>
        <taxon>Micromonospora</taxon>
    </lineage>
</organism>
<dbReference type="EMBL" id="JAEVHM010000007">
    <property type="protein sequence ID" value="MBM0230992.1"/>
    <property type="molecule type" value="Genomic_DNA"/>
</dbReference>
<evidence type="ECO:0000313" key="2">
    <source>
        <dbReference type="Proteomes" id="UP000601027"/>
    </source>
</evidence>
<gene>
    <name evidence="1" type="ORF">JNW91_03320</name>
</gene>
<reference evidence="1 2" key="1">
    <citation type="submission" date="2021-01" db="EMBL/GenBank/DDBJ databases">
        <title>Draft genome sequence of Micromonospora sp. strain STR1_7.</title>
        <authorList>
            <person name="Karlyshev A."/>
            <person name="Jawad R."/>
        </authorList>
    </citation>
    <scope>NUCLEOTIDE SEQUENCE [LARGE SCALE GENOMIC DNA]</scope>
    <source>
        <strain evidence="1 2">STR1-7</strain>
    </source>
</reference>
<dbReference type="RefSeq" id="WP_203173468.1">
    <property type="nucleotide sequence ID" value="NZ_JAEVHM010000007.1"/>
</dbReference>
<accession>A0ABS1XP33</accession>